<evidence type="ECO:0000313" key="3">
    <source>
        <dbReference type="Proteomes" id="UP000008130"/>
    </source>
</evidence>
<dbReference type="Pfam" id="PF24698">
    <property type="entry name" value="DUF7662"/>
    <property type="match status" value="1"/>
</dbReference>
<dbReference type="Proteomes" id="UP000008130">
    <property type="component" value="Chromosome"/>
</dbReference>
<dbReference type="eggNOG" id="ENOG502ZCFM">
    <property type="taxonomic scope" value="Bacteria"/>
</dbReference>
<dbReference type="PATRIC" id="fig|991905.3.peg.4369"/>
<evidence type="ECO:0000313" key="2">
    <source>
        <dbReference type="EMBL" id="ADZ72654.1"/>
    </source>
</evidence>
<proteinExistence type="predicted"/>
<dbReference type="KEGG" id="pgv:SL003B_4237"/>
<keyword evidence="3" id="KW-1185">Reference proteome</keyword>
<protein>
    <recommendedName>
        <fullName evidence="1">DUF7662 domain-containing protein</fullName>
    </recommendedName>
</protein>
<reference evidence="2 3" key="1">
    <citation type="journal article" date="2011" name="J. Bacteriol.">
        <title>Complete genome sequence of Polymorphum gilvum SL003B-26A1T, a crude oil-degrading bacterium from oil-polluted saline soil.</title>
        <authorList>
            <person name="Li S.G."/>
            <person name="Tang Y.Q."/>
            <person name="Nie Y."/>
            <person name="Cai M."/>
            <person name="Wu X.L."/>
        </authorList>
    </citation>
    <scope>NUCLEOTIDE SEQUENCE [LARGE SCALE GENOMIC DNA]</scope>
    <source>
        <strain evidence="3">LMG 25793 / CGMCC 1.9160 / SL003B-26A1</strain>
    </source>
</reference>
<dbReference type="AlphaFoldDB" id="F2IVD6"/>
<dbReference type="InterPro" id="IPR056079">
    <property type="entry name" value="DUF7662"/>
</dbReference>
<dbReference type="HOGENOM" id="CLU_1069007_0_0_5"/>
<feature type="domain" description="DUF7662" evidence="1">
    <location>
        <begin position="6"/>
        <end position="81"/>
    </location>
</feature>
<sequence>MQMAKYDPLRAHLARLDEVLWAARLEDVEQILGSDLPKSAREHRTWWANSGGSLVHQNAWLDAGWRVERTDLKRSLVVFRRLRIGGTAVAERGQRESAVLLQVDADKASGSLQRLRKAMQALRDPVTVTVRAEWTPVGDLAASPCRSDIIPDGPGICRLATLAGEGLRTTVVDARDLAGFHRALRRVAAGDGSDDLFGKLGLDPADPVELDIVRAGNAWILSDGRGRGADLAKPGERELVARLLSLQERQAGRAGRLVRC</sequence>
<evidence type="ECO:0000259" key="1">
    <source>
        <dbReference type="Pfam" id="PF24698"/>
    </source>
</evidence>
<dbReference type="STRING" id="991905.SL003B_4237"/>
<gene>
    <name evidence="2" type="ordered locus">SL003B_4237</name>
</gene>
<accession>F2IVD6</accession>
<dbReference type="EMBL" id="CP002568">
    <property type="protein sequence ID" value="ADZ72654.1"/>
    <property type="molecule type" value="Genomic_DNA"/>
</dbReference>
<name>F2IVD6_POLGS</name>
<organism evidence="2 3">
    <name type="scientific">Polymorphum gilvum (strain LMG 25793 / CGMCC 1.9160 / SL003B-26A1)</name>
    <dbReference type="NCBI Taxonomy" id="991905"/>
    <lineage>
        <taxon>Bacteria</taxon>
        <taxon>Pseudomonadati</taxon>
        <taxon>Pseudomonadota</taxon>
        <taxon>Alphaproteobacteria</taxon>
        <taxon>Rhodobacterales</taxon>
        <taxon>Paracoccaceae</taxon>
        <taxon>Polymorphum</taxon>
    </lineage>
</organism>